<dbReference type="OrthoDB" id="9814202at2"/>
<dbReference type="Proteomes" id="UP000016662">
    <property type="component" value="Unassembled WGS sequence"/>
</dbReference>
<dbReference type="PROSITE" id="PS00638">
    <property type="entry name" value="PII_GLNB_CTER"/>
    <property type="match status" value="1"/>
</dbReference>
<accession>U2KWD3</accession>
<reference evidence="2 3" key="1">
    <citation type="submission" date="2013-07" db="EMBL/GenBank/DDBJ databases">
        <authorList>
            <person name="Weinstock G."/>
            <person name="Sodergren E."/>
            <person name="Wylie T."/>
            <person name="Fulton L."/>
            <person name="Fulton R."/>
            <person name="Fronick C."/>
            <person name="O'Laughlin M."/>
            <person name="Godfrey J."/>
            <person name="Miner T."/>
            <person name="Herter B."/>
            <person name="Appelbaum E."/>
            <person name="Cordes M."/>
            <person name="Lek S."/>
            <person name="Wollam A."/>
            <person name="Pepin K.H."/>
            <person name="Palsikar V.B."/>
            <person name="Mitreva M."/>
            <person name="Wilson R.K."/>
        </authorList>
    </citation>
    <scope>NUCLEOTIDE SEQUENCE [LARGE SCALE GENOMIC DNA]</scope>
    <source>
        <strain evidence="2 3">ATCC 27760</strain>
    </source>
</reference>
<protein>
    <submittedName>
        <fullName evidence="2">Nitrogen regulatory protein P-II</fullName>
    </submittedName>
</protein>
<dbReference type="GO" id="GO:0005829">
    <property type="term" value="C:cytosol"/>
    <property type="evidence" value="ECO:0007669"/>
    <property type="project" value="TreeGrafter"/>
</dbReference>
<name>U2KWD3_9FIRM</name>
<dbReference type="AlphaFoldDB" id="U2KWD3"/>
<organism evidence="2 3">
    <name type="scientific">Ruminococcus callidus ATCC 27760</name>
    <dbReference type="NCBI Taxonomy" id="411473"/>
    <lineage>
        <taxon>Bacteria</taxon>
        <taxon>Bacillati</taxon>
        <taxon>Bacillota</taxon>
        <taxon>Clostridia</taxon>
        <taxon>Eubacteriales</taxon>
        <taxon>Oscillospiraceae</taxon>
        <taxon>Ruminococcus</taxon>
    </lineage>
</organism>
<sequence>MKLSRVEIITGISKIEPLKKALGKFHITGMTVYQVLGCGVQHGTQEFEVEEKNKEISLLPKEVVMIVLPTEELDGLLEFVKKELYTGHIGDGKIFVSDVTNVVRVRTGEEGVDALLYGEK</sequence>
<dbReference type="InterPro" id="IPR017918">
    <property type="entry name" value="N-reg_PII_CS"/>
</dbReference>
<dbReference type="HOGENOM" id="CLU_082268_0_0_9"/>
<dbReference type="SMART" id="SM00938">
    <property type="entry name" value="P-II"/>
    <property type="match status" value="1"/>
</dbReference>
<dbReference type="PANTHER" id="PTHR30115">
    <property type="entry name" value="NITROGEN REGULATORY PROTEIN P-II"/>
    <property type="match status" value="1"/>
</dbReference>
<dbReference type="STRING" id="411473.RUMCAL_01043"/>
<dbReference type="Pfam" id="PF00543">
    <property type="entry name" value="P-II"/>
    <property type="match status" value="1"/>
</dbReference>
<comment type="caution">
    <text evidence="2">The sequence shown here is derived from an EMBL/GenBank/DDBJ whole genome shotgun (WGS) entry which is preliminary data.</text>
</comment>
<dbReference type="GeneID" id="93692141"/>
<proteinExistence type="inferred from homology"/>
<dbReference type="GO" id="GO:0030234">
    <property type="term" value="F:enzyme regulator activity"/>
    <property type="evidence" value="ECO:0007669"/>
    <property type="project" value="InterPro"/>
</dbReference>
<dbReference type="RefSeq" id="WP_021682501.1">
    <property type="nucleotide sequence ID" value="NZ_KI260418.1"/>
</dbReference>
<dbReference type="GO" id="GO:0006808">
    <property type="term" value="P:regulation of nitrogen utilization"/>
    <property type="evidence" value="ECO:0007669"/>
    <property type="project" value="InterPro"/>
</dbReference>
<dbReference type="InterPro" id="IPR002187">
    <property type="entry name" value="N-reg_PII"/>
</dbReference>
<dbReference type="PANTHER" id="PTHR30115:SF11">
    <property type="entry name" value="NITROGEN REGULATORY PROTEIN P-II HOMOLOG"/>
    <property type="match status" value="1"/>
</dbReference>
<dbReference type="GO" id="GO:0005524">
    <property type="term" value="F:ATP binding"/>
    <property type="evidence" value="ECO:0007669"/>
    <property type="project" value="TreeGrafter"/>
</dbReference>
<evidence type="ECO:0000256" key="1">
    <source>
        <dbReference type="RuleBase" id="RU003936"/>
    </source>
</evidence>
<dbReference type="InterPro" id="IPR015867">
    <property type="entry name" value="N-reg_PII/ATP_PRibTrfase_C"/>
</dbReference>
<dbReference type="Gene3D" id="3.30.70.120">
    <property type="match status" value="1"/>
</dbReference>
<evidence type="ECO:0000313" key="2">
    <source>
        <dbReference type="EMBL" id="ERJ96577.1"/>
    </source>
</evidence>
<dbReference type="eggNOG" id="COG0347">
    <property type="taxonomic scope" value="Bacteria"/>
</dbReference>
<dbReference type="EMBL" id="AWVF01000117">
    <property type="protein sequence ID" value="ERJ96577.1"/>
    <property type="molecule type" value="Genomic_DNA"/>
</dbReference>
<dbReference type="PRINTS" id="PR00340">
    <property type="entry name" value="PIIGLNB"/>
</dbReference>
<comment type="similarity">
    <text evidence="1">Belongs to the P(II) protein family.</text>
</comment>
<gene>
    <name evidence="2" type="ORF">RUMCAL_01043</name>
</gene>
<dbReference type="InterPro" id="IPR011322">
    <property type="entry name" value="N-reg_PII-like_a/b"/>
</dbReference>
<evidence type="ECO:0000313" key="3">
    <source>
        <dbReference type="Proteomes" id="UP000016662"/>
    </source>
</evidence>
<dbReference type="PATRIC" id="fig|411473.3.peg.859"/>
<keyword evidence="3" id="KW-1185">Reference proteome</keyword>
<dbReference type="SUPFAM" id="SSF54913">
    <property type="entry name" value="GlnB-like"/>
    <property type="match status" value="1"/>
</dbReference>
<dbReference type="PROSITE" id="PS51343">
    <property type="entry name" value="PII_GLNB_DOM"/>
    <property type="match status" value="1"/>
</dbReference>